<evidence type="ECO:0000313" key="3">
    <source>
        <dbReference type="EMBL" id="RZM15747.1"/>
    </source>
</evidence>
<sequence>MINIEKFIKIRKSLKLSQNELCNGICTQSTLSKFENNGQIPSFKILKQLCERMNISLSDIMLTSTESEIAQKLFSADFYFITYDYDQVRKILKQVNEKKIRDKQDLLHYNYLCGQLALDGDHNDVSALFYFNNILTTDNLKADNIYRLLALKGCSQVYASQDMDKASHYFDQILGQIKKVEIKDSLRELQVMSILTAAGEFYGQNGQYKHADDLLNYAYELASSHHVVYFLARVVYQLALDDLAQKRSLNTALEHLHDSLAFARLNKNEVILKEGGKLLKELEEKAYENGQSRD</sequence>
<evidence type="ECO:0000313" key="5">
    <source>
        <dbReference type="Proteomes" id="UP001213083"/>
    </source>
</evidence>
<dbReference type="EMBL" id="JAQIEV010000006">
    <property type="protein sequence ID" value="MDA3782200.1"/>
    <property type="molecule type" value="Genomic_DNA"/>
</dbReference>
<dbReference type="Proteomes" id="UP000292818">
    <property type="component" value="Unassembled WGS sequence"/>
</dbReference>
<evidence type="ECO:0000313" key="4">
    <source>
        <dbReference type="Proteomes" id="UP000292818"/>
    </source>
</evidence>
<evidence type="ECO:0000259" key="1">
    <source>
        <dbReference type="PROSITE" id="PS50943"/>
    </source>
</evidence>
<proteinExistence type="predicted"/>
<dbReference type="RefSeq" id="WP_003616022.1">
    <property type="nucleotide sequence ID" value="NZ_BNHR01000057.1"/>
</dbReference>
<accession>A0A2I1SP32</accession>
<comment type="caution">
    <text evidence="3">The sequence shown here is derived from an EMBL/GenBank/DDBJ whole genome shotgun (WGS) entry which is preliminary data.</text>
</comment>
<dbReference type="CDD" id="cd00093">
    <property type="entry name" value="HTH_XRE"/>
    <property type="match status" value="1"/>
</dbReference>
<feature type="domain" description="HTH cro/C1-type" evidence="1">
    <location>
        <begin position="7"/>
        <end position="60"/>
    </location>
</feature>
<dbReference type="InterPro" id="IPR010982">
    <property type="entry name" value="Lambda_DNA-bd_dom_sf"/>
</dbReference>
<dbReference type="Gene3D" id="1.25.40.10">
    <property type="entry name" value="Tetratricopeptide repeat domain"/>
    <property type="match status" value="1"/>
</dbReference>
<dbReference type="InterPro" id="IPR001387">
    <property type="entry name" value="Cro/C1-type_HTH"/>
</dbReference>
<reference evidence="3 4" key="1">
    <citation type="submission" date="2019-01" db="EMBL/GenBank/DDBJ databases">
        <title>Colonization of the human gut by bovine bacteria present in Parmesan cheese.</title>
        <authorList>
            <person name="Lugli G.A."/>
            <person name="Milani C."/>
        </authorList>
    </citation>
    <scope>NUCLEOTIDE SEQUENCE [LARGE SCALE GENOMIC DNA]</scope>
    <source>
        <strain evidence="3 4">LDELB18P1</strain>
    </source>
</reference>
<organism evidence="3 4">
    <name type="scientific">Lactobacillus delbrueckii</name>
    <dbReference type="NCBI Taxonomy" id="1584"/>
    <lineage>
        <taxon>Bacteria</taxon>
        <taxon>Bacillati</taxon>
        <taxon>Bacillota</taxon>
        <taxon>Bacilli</taxon>
        <taxon>Lactobacillales</taxon>
        <taxon>Lactobacillaceae</taxon>
        <taxon>Lactobacillus</taxon>
    </lineage>
</organism>
<reference evidence="2 5" key="2">
    <citation type="submission" date="2023-01" db="EMBL/GenBank/DDBJ databases">
        <title>Sequencing of the bacterial strains from artisanal fermented milk Matsoni.</title>
        <authorList>
            <person name="Rozman V."/>
            <person name="Accetto T."/>
            <person name="Bogovic Matijasic B."/>
        </authorList>
    </citation>
    <scope>NUCLEOTIDE SEQUENCE [LARGE SCALE GENOMIC DNA]</scope>
    <source>
        <strain evidence="5">lbl143</strain>
        <strain evidence="2">Lbl143</strain>
    </source>
</reference>
<dbReference type="InterPro" id="IPR053163">
    <property type="entry name" value="HTH-type_regulator_Rgg"/>
</dbReference>
<dbReference type="AlphaFoldDB" id="A0A2I1SP32"/>
<dbReference type="GO" id="GO:0003677">
    <property type="term" value="F:DNA binding"/>
    <property type="evidence" value="ECO:0007669"/>
    <property type="project" value="InterPro"/>
</dbReference>
<gene>
    <name evidence="3" type="ORF">LDELB18P1_1574</name>
    <name evidence="2" type="ORF">PF593_03385</name>
</gene>
<dbReference type="Proteomes" id="UP001213083">
    <property type="component" value="Unassembled WGS sequence"/>
</dbReference>
<dbReference type="SMART" id="SM00530">
    <property type="entry name" value="HTH_XRE"/>
    <property type="match status" value="1"/>
</dbReference>
<dbReference type="PROSITE" id="PS50943">
    <property type="entry name" value="HTH_CROC1"/>
    <property type="match status" value="1"/>
</dbReference>
<dbReference type="EMBL" id="SETJ01000073">
    <property type="protein sequence ID" value="RZM15747.1"/>
    <property type="molecule type" value="Genomic_DNA"/>
</dbReference>
<dbReference type="PANTHER" id="PTHR37038">
    <property type="entry name" value="TRANSCRIPTIONAL REGULATOR-RELATED"/>
    <property type="match status" value="1"/>
</dbReference>
<dbReference type="InterPro" id="IPR011990">
    <property type="entry name" value="TPR-like_helical_dom_sf"/>
</dbReference>
<name>A0A2I1SP32_9LACO</name>
<dbReference type="Pfam" id="PF01381">
    <property type="entry name" value="HTH_3"/>
    <property type="match status" value="1"/>
</dbReference>
<evidence type="ECO:0000313" key="2">
    <source>
        <dbReference type="EMBL" id="MDA3782200.1"/>
    </source>
</evidence>
<dbReference type="SUPFAM" id="SSF47413">
    <property type="entry name" value="lambda repressor-like DNA-binding domains"/>
    <property type="match status" value="1"/>
</dbReference>
<protein>
    <submittedName>
        <fullName evidence="2">Helix-turn-helix transcriptional regulator</fullName>
    </submittedName>
    <submittedName>
        <fullName evidence="3">XRE family transcriptional regulator</fullName>
    </submittedName>
</protein>